<organism evidence="2 3">
    <name type="scientific">Trypanosoma congolense (strain IL3000)</name>
    <dbReference type="NCBI Taxonomy" id="1068625"/>
    <lineage>
        <taxon>Eukaryota</taxon>
        <taxon>Discoba</taxon>
        <taxon>Euglenozoa</taxon>
        <taxon>Kinetoplastea</taxon>
        <taxon>Metakinetoplastina</taxon>
        <taxon>Trypanosomatida</taxon>
        <taxon>Trypanosomatidae</taxon>
        <taxon>Trypanosoma</taxon>
        <taxon>Nannomonas</taxon>
    </lineage>
</organism>
<proteinExistence type="predicted"/>
<name>F9W7E8_TRYCI</name>
<evidence type="ECO:0000313" key="3">
    <source>
        <dbReference type="Proteomes" id="UP000000702"/>
    </source>
</evidence>
<keyword evidence="3" id="KW-1185">Reference proteome</keyword>
<dbReference type="EMBL" id="CAEQ01001014">
    <property type="protein sequence ID" value="CCD13114.1"/>
    <property type="molecule type" value="Genomic_DNA"/>
</dbReference>
<dbReference type="VEuPathDB" id="TriTrypDB:TcIL3000_0_38990"/>
<feature type="transmembrane region" description="Helical" evidence="1">
    <location>
        <begin position="31"/>
        <end position="52"/>
    </location>
</feature>
<accession>F9W7E8</accession>
<evidence type="ECO:0000313" key="2">
    <source>
        <dbReference type="EMBL" id="CCD13114.1"/>
    </source>
</evidence>
<protein>
    <submittedName>
        <fullName evidence="2">WGS project CAEQ00000000 data, annotated contig 1596</fullName>
    </submittedName>
</protein>
<dbReference type="AlphaFoldDB" id="F9W7E8"/>
<keyword evidence="1" id="KW-0812">Transmembrane</keyword>
<keyword evidence="1" id="KW-1133">Transmembrane helix</keyword>
<keyword evidence="1" id="KW-0472">Membrane</keyword>
<gene>
    <name evidence="2" type="ORF">TCIL3000_0_38990</name>
</gene>
<comment type="caution">
    <text evidence="2">The sequence shown here is derived from an EMBL/GenBank/DDBJ whole genome shotgun (WGS) entry which is preliminary data.</text>
</comment>
<evidence type="ECO:0000256" key="1">
    <source>
        <dbReference type="SAM" id="Phobius"/>
    </source>
</evidence>
<reference evidence="3" key="1">
    <citation type="submission" date="2011-07" db="EMBL/GenBank/DDBJ databases">
        <title>Divergent evolution of antigenic variation in African trypanosomes.</title>
        <authorList>
            <person name="Jackson A.P."/>
            <person name="Berry A."/>
            <person name="Allison H.C."/>
            <person name="Burton P."/>
            <person name="Anderson J."/>
            <person name="Aslett M."/>
            <person name="Brown R."/>
            <person name="Corton N."/>
            <person name="Harris D."/>
            <person name="Hauser H."/>
            <person name="Gamble J."/>
            <person name="Gilderthorp R."/>
            <person name="McQuillan J."/>
            <person name="Quail M.A."/>
            <person name="Sanders M."/>
            <person name="Van Tonder A."/>
            <person name="Ginger M.L."/>
            <person name="Donelson J.E."/>
            <person name="Field M.C."/>
            <person name="Barry J.D."/>
            <person name="Berriman M."/>
            <person name="Hertz-Fowler C."/>
        </authorList>
    </citation>
    <scope>NUCLEOTIDE SEQUENCE [LARGE SCALE GENOMIC DNA]</scope>
    <source>
        <strain evidence="3">IL3000</strain>
    </source>
</reference>
<dbReference type="Proteomes" id="UP000000702">
    <property type="component" value="Unassembled WGS sequence"/>
</dbReference>
<reference evidence="2 3" key="2">
    <citation type="journal article" date="2012" name="Proc. Natl. Acad. Sci. U.S.A.">
        <title>Antigenic diversity is generated by distinct evolutionary mechanisms in African trypanosome species.</title>
        <authorList>
            <person name="Jackson A.P."/>
            <person name="Berry A."/>
            <person name="Aslett M."/>
            <person name="Allison H.C."/>
            <person name="Burton P."/>
            <person name="Vavrova-Anderson J."/>
            <person name="Brown R."/>
            <person name="Browne H."/>
            <person name="Corton N."/>
            <person name="Hauser H."/>
            <person name="Gamble J."/>
            <person name="Gilderthorp R."/>
            <person name="Marcello L."/>
            <person name="McQuillan J."/>
            <person name="Otto T.D."/>
            <person name="Quail M.A."/>
            <person name="Sanders M.J."/>
            <person name="van Tonder A."/>
            <person name="Ginger M.L."/>
            <person name="Field M.C."/>
            <person name="Barry J.D."/>
            <person name="Hertz-Fowler C."/>
            <person name="Berriman M."/>
        </authorList>
    </citation>
    <scope>NUCLEOTIDE SEQUENCE [LARGE SCALE GENOMIC DNA]</scope>
    <source>
        <strain evidence="2 3">IL3000</strain>
    </source>
</reference>
<sequence length="304" mass="32893">MKGEFNLVLLSTRVAPQVTFQEGEKAGSGELVVLFALVIHLLKISPFCFYICTRHTQKQNVRLKYLPFSWQKGKTPWRQVQQMIVRGHAVGLLLAVVARCLAPGVSPFGYASAANKDVNSGSGRHEVGDSEKICEMAAELVNTMRKAGALGKEVARHVEEASAAKERSRSLRLRSEAAVQDANDAAESTSVYGISGSAGGEKAKRVFLRVDAAFEGFRKAARTVSALVSLVLERAATAELKINETEKLAQTEVNNTLSLLDAAAKEVHLLIHAMSRPTAPKRCGGVLVLGGQLELQREDGKMAR</sequence>